<dbReference type="InterPro" id="IPR036116">
    <property type="entry name" value="FN3_sf"/>
</dbReference>
<sequence length="159" mass="16536">MAETFTVYQNGAKLKEGITALTETVSKLSPETEYNFQVSRVLDGVESELSEPLAVTTLAQAISVTGVTVAPKNATGTSLEAGSKQFTATVAPSDATVKDVTFTIAPTKAGVTITNKGLVSWTEATGLAGEYTITAKTKDGNKTDTGKLTLTDKVTEPEG</sequence>
<dbReference type="Proteomes" id="UP000828872">
    <property type="component" value="Segment"/>
</dbReference>
<dbReference type="Gene3D" id="2.60.40.10">
    <property type="entry name" value="Immunoglobulins"/>
    <property type="match status" value="1"/>
</dbReference>
<feature type="domain" description="BIG2" evidence="1">
    <location>
        <begin position="64"/>
        <end position="146"/>
    </location>
</feature>
<reference evidence="2 3" key="1">
    <citation type="journal article" date="2021" name="Microbiol. Resour. Announc.">
        <title>Genome Sequences of Bacteriophages cd2, cd3, and cd4, which Specifically Target Carnobacterium divergens.</title>
        <authorList>
            <person name="Zhang P."/>
            <person name="Britton A.P."/>
            <person name="Visser K.A."/>
            <person name="Welke C.A."/>
            <person name="Wassink H."/>
            <person name="Prins E."/>
            <person name="Yang X."/>
            <person name="Martin-Visscher L.A."/>
        </authorList>
    </citation>
    <scope>NUCLEOTIDE SEQUENCE [LARGE SCALE GENOMIC DNA]</scope>
    <source>
        <strain evidence="3">cd4</strain>
    </source>
</reference>
<evidence type="ECO:0000259" key="1">
    <source>
        <dbReference type="Pfam" id="PF02368"/>
    </source>
</evidence>
<dbReference type="InterPro" id="IPR003343">
    <property type="entry name" value="Big_2"/>
</dbReference>
<dbReference type="CDD" id="cd00063">
    <property type="entry name" value="FN3"/>
    <property type="match status" value="1"/>
</dbReference>
<accession>A0AAE7SRB9</accession>
<dbReference type="InterPro" id="IPR013783">
    <property type="entry name" value="Ig-like_fold"/>
</dbReference>
<protein>
    <submittedName>
        <fullName evidence="2">Tail protein</fullName>
    </submittedName>
</protein>
<evidence type="ECO:0000313" key="2">
    <source>
        <dbReference type="EMBL" id="QXP45387.1"/>
    </source>
</evidence>
<dbReference type="InterPro" id="IPR003961">
    <property type="entry name" value="FN3_dom"/>
</dbReference>
<proteinExistence type="predicted"/>
<evidence type="ECO:0000313" key="3">
    <source>
        <dbReference type="Proteomes" id="UP000828872"/>
    </source>
</evidence>
<organism evidence="2 3">
    <name type="scientific">Carnobacterium phage cd4</name>
    <dbReference type="NCBI Taxonomy" id="2849246"/>
    <lineage>
        <taxon>Viruses</taxon>
        <taxon>Duplodnaviria</taxon>
        <taxon>Heunggongvirae</taxon>
        <taxon>Uroviricota</taxon>
        <taxon>Caudoviricetes</taxon>
        <taxon>Carnodivirus</taxon>
        <taxon>Carnodivirus cd4-like</taxon>
    </lineage>
</organism>
<name>A0AAE7SRB9_9CAUD</name>
<dbReference type="SUPFAM" id="SSF49265">
    <property type="entry name" value="Fibronectin type III"/>
    <property type="match status" value="1"/>
</dbReference>
<dbReference type="Pfam" id="PF02368">
    <property type="entry name" value="Big_2"/>
    <property type="match status" value="1"/>
</dbReference>
<keyword evidence="3" id="KW-1185">Reference proteome</keyword>
<dbReference type="Gene3D" id="2.60.40.1080">
    <property type="match status" value="1"/>
</dbReference>
<dbReference type="EMBL" id="MZ399596">
    <property type="protein sequence ID" value="QXP45387.1"/>
    <property type="molecule type" value="Genomic_DNA"/>
</dbReference>
<gene>
    <name evidence="2" type="ORF">cd4_014</name>
</gene>